<name>A0ABN9VLR0_9DINO</name>
<comment type="caution">
    <text evidence="1">The sequence shown here is derived from an EMBL/GenBank/DDBJ whole genome shotgun (WGS) entry which is preliminary data.</text>
</comment>
<reference evidence="1" key="1">
    <citation type="submission" date="2023-10" db="EMBL/GenBank/DDBJ databases">
        <authorList>
            <person name="Chen Y."/>
            <person name="Shah S."/>
            <person name="Dougan E. K."/>
            <person name="Thang M."/>
            <person name="Chan C."/>
        </authorList>
    </citation>
    <scope>NUCLEOTIDE SEQUENCE [LARGE SCALE GENOMIC DNA]</scope>
</reference>
<feature type="non-terminal residue" evidence="1">
    <location>
        <position position="1"/>
    </location>
</feature>
<organism evidence="1 2">
    <name type="scientific">Prorocentrum cordatum</name>
    <dbReference type="NCBI Taxonomy" id="2364126"/>
    <lineage>
        <taxon>Eukaryota</taxon>
        <taxon>Sar</taxon>
        <taxon>Alveolata</taxon>
        <taxon>Dinophyceae</taxon>
        <taxon>Prorocentrales</taxon>
        <taxon>Prorocentraceae</taxon>
        <taxon>Prorocentrum</taxon>
    </lineage>
</organism>
<gene>
    <name evidence="1" type="ORF">PCOR1329_LOCUS59230</name>
</gene>
<dbReference type="Proteomes" id="UP001189429">
    <property type="component" value="Unassembled WGS sequence"/>
</dbReference>
<evidence type="ECO:0000313" key="1">
    <source>
        <dbReference type="EMBL" id="CAK0874273.1"/>
    </source>
</evidence>
<proteinExistence type="predicted"/>
<keyword evidence="2" id="KW-1185">Reference proteome</keyword>
<protein>
    <submittedName>
        <fullName evidence="1">Uncharacterized protein</fullName>
    </submittedName>
</protein>
<sequence>VKMIKESIKQDYSVCADCDADICIYEASQTHPTVAKHPLWDEYIVNPSTYRAINLIASKSSLLDPHAGGIVSGVSCEPKWPFTVKIQKTGAWEFIKVPNPVLAGRGDGVSCAVLKTWLVVQLALANGIQLINDVRIFRSDSGLAKGHSLAGDDDVWKNLWYFAIVDPTLEPLWEYPDHSSPDSLARGWKDVQPTTGATTLEDDVLDGPQCWWL</sequence>
<dbReference type="EMBL" id="CAUYUJ010017379">
    <property type="protein sequence ID" value="CAK0874273.1"/>
    <property type="molecule type" value="Genomic_DNA"/>
</dbReference>
<evidence type="ECO:0000313" key="2">
    <source>
        <dbReference type="Proteomes" id="UP001189429"/>
    </source>
</evidence>
<accession>A0ABN9VLR0</accession>